<name>A0A437NAR8_9SPHN</name>
<dbReference type="AlphaFoldDB" id="A0A437NAR8"/>
<reference evidence="4 5" key="1">
    <citation type="submission" date="2019-01" db="EMBL/GenBank/DDBJ databases">
        <authorList>
            <person name="Chen W.-M."/>
        </authorList>
    </citation>
    <scope>NUCLEOTIDE SEQUENCE [LARGE SCALE GENOMIC DNA]</scope>
    <source>
        <strain evidence="4 5">FSY-9</strain>
    </source>
</reference>
<dbReference type="GO" id="GO:0008483">
    <property type="term" value="F:transaminase activity"/>
    <property type="evidence" value="ECO:0007669"/>
    <property type="project" value="UniProtKB-KW"/>
</dbReference>
<dbReference type="PANTHER" id="PTHR10937:SF8">
    <property type="entry name" value="AMINOTRANSFERASE-RELATED"/>
    <property type="match status" value="1"/>
</dbReference>
<dbReference type="EMBL" id="SACO01000002">
    <property type="protein sequence ID" value="RVU06996.1"/>
    <property type="molecule type" value="Genomic_DNA"/>
</dbReference>
<dbReference type="PANTHER" id="PTHR10937">
    <property type="entry name" value="GLUCOSAMINE--FRUCTOSE-6-PHOSPHATE AMINOTRANSFERASE, ISOMERIZING"/>
    <property type="match status" value="1"/>
</dbReference>
<keyword evidence="1" id="KW-0032">Aminotransferase</keyword>
<proteinExistence type="predicted"/>
<dbReference type="CDD" id="cd05008">
    <property type="entry name" value="SIS_GlmS_GlmD_1"/>
    <property type="match status" value="1"/>
</dbReference>
<dbReference type="InterPro" id="IPR035466">
    <property type="entry name" value="GlmS/AgaS_SIS"/>
</dbReference>
<gene>
    <name evidence="4" type="ORF">EOE18_03305</name>
</gene>
<evidence type="ECO:0000313" key="4">
    <source>
        <dbReference type="EMBL" id="RVU06996.1"/>
    </source>
</evidence>
<evidence type="ECO:0000313" key="5">
    <source>
        <dbReference type="Proteomes" id="UP000282837"/>
    </source>
</evidence>
<dbReference type="GO" id="GO:1901135">
    <property type="term" value="P:carbohydrate derivative metabolic process"/>
    <property type="evidence" value="ECO:0007669"/>
    <property type="project" value="InterPro"/>
</dbReference>
<protein>
    <submittedName>
        <fullName evidence="4">SIS domain-containing protein</fullName>
    </submittedName>
</protein>
<dbReference type="InterPro" id="IPR001347">
    <property type="entry name" value="SIS_dom"/>
</dbReference>
<evidence type="ECO:0000256" key="2">
    <source>
        <dbReference type="ARBA" id="ARBA00022737"/>
    </source>
</evidence>
<evidence type="ECO:0000259" key="3">
    <source>
        <dbReference type="PROSITE" id="PS51464"/>
    </source>
</evidence>
<dbReference type="Pfam" id="PF01380">
    <property type="entry name" value="SIS"/>
    <property type="match status" value="2"/>
</dbReference>
<dbReference type="GO" id="GO:0097367">
    <property type="term" value="F:carbohydrate derivative binding"/>
    <property type="evidence" value="ECO:0007669"/>
    <property type="project" value="InterPro"/>
</dbReference>
<feature type="domain" description="SIS" evidence="3">
    <location>
        <begin position="222"/>
        <end position="360"/>
    </location>
</feature>
<dbReference type="OrthoDB" id="9761808at2"/>
<sequence length="370" mass="38884">MGPCPVAQRQDLFVTSPTLDHGQRLKSTLMYAEAAEAGAAVGRFMAHNRAELDRLADHLAQRPPALVITCARGSSDHAATYAKYMIETKLGLPTASAAFSTVSVYDSPVAHRDGAGVLCLAISQSGRSPDMLATVERQQASGATVVALVNDESSPLAQMADFTLPLHAGEERSVAATKSYITSLAGIAALVAAWSGDAGLTRDLEALPVQLDAAFTQDWTPLIGGLVDVANLFIIGRGYGLAIAQEAALKLKETSALHGEAFSAAEVRHGPMAVVRENFPVLAFAGGDATGDDVRAIAGEFAMRGAKVWLADAQGTAPEGVTLLPALPVRDELSPLLMIASFYRMANTLAQARGHDPDQPPYLAKVTRTR</sequence>
<accession>A0A437NAR8</accession>
<dbReference type="PROSITE" id="PS51464">
    <property type="entry name" value="SIS"/>
    <property type="match status" value="2"/>
</dbReference>
<dbReference type="SUPFAM" id="SSF53697">
    <property type="entry name" value="SIS domain"/>
    <property type="match status" value="1"/>
</dbReference>
<dbReference type="InterPro" id="IPR035490">
    <property type="entry name" value="GlmS/FrlB_SIS"/>
</dbReference>
<evidence type="ECO:0000256" key="1">
    <source>
        <dbReference type="ARBA" id="ARBA00022576"/>
    </source>
</evidence>
<comment type="caution">
    <text evidence="4">The sequence shown here is derived from an EMBL/GenBank/DDBJ whole genome shotgun (WGS) entry which is preliminary data.</text>
</comment>
<dbReference type="InterPro" id="IPR046348">
    <property type="entry name" value="SIS_dom_sf"/>
</dbReference>
<dbReference type="CDD" id="cd05009">
    <property type="entry name" value="SIS_GlmS_GlmD_2"/>
    <property type="match status" value="1"/>
</dbReference>
<organism evidence="4 5">
    <name type="scientific">Novosphingobium umbonatum</name>
    <dbReference type="NCBI Taxonomy" id="1908524"/>
    <lineage>
        <taxon>Bacteria</taxon>
        <taxon>Pseudomonadati</taxon>
        <taxon>Pseudomonadota</taxon>
        <taxon>Alphaproteobacteria</taxon>
        <taxon>Sphingomonadales</taxon>
        <taxon>Sphingomonadaceae</taxon>
        <taxon>Novosphingobium</taxon>
    </lineage>
</organism>
<dbReference type="Proteomes" id="UP000282837">
    <property type="component" value="Unassembled WGS sequence"/>
</dbReference>
<keyword evidence="1" id="KW-0808">Transferase</keyword>
<feature type="domain" description="SIS" evidence="3">
    <location>
        <begin position="55"/>
        <end position="206"/>
    </location>
</feature>
<dbReference type="Gene3D" id="3.40.50.10490">
    <property type="entry name" value="Glucose-6-phosphate isomerase like protein, domain 1"/>
    <property type="match status" value="2"/>
</dbReference>
<keyword evidence="2" id="KW-0677">Repeat</keyword>
<keyword evidence="5" id="KW-1185">Reference proteome</keyword>